<gene>
    <name evidence="1" type="ORF">T265_07892</name>
</gene>
<dbReference type="OrthoDB" id="6255742at2759"/>
<dbReference type="GeneID" id="20322071"/>
<keyword evidence="2" id="KW-1185">Reference proteome</keyword>
<dbReference type="RefSeq" id="XP_009171806.1">
    <property type="nucleotide sequence ID" value="XM_009173542.1"/>
</dbReference>
<accession>A0A074ZAY5</accession>
<dbReference type="AlphaFoldDB" id="A0A074ZAY5"/>
<sequence length="76" mass="8742">MISTIVRQRYTCERPTILVFLDFRGAFDSVDRSLLLDTPAHQGKFVDIIRSQTCRHVRVYGELSKSFRTQSGVHQG</sequence>
<protein>
    <recommendedName>
        <fullName evidence="3">Reverse transcriptase domain-containing protein</fullName>
    </recommendedName>
</protein>
<evidence type="ECO:0008006" key="3">
    <source>
        <dbReference type="Google" id="ProtNLM"/>
    </source>
</evidence>
<evidence type="ECO:0000313" key="2">
    <source>
        <dbReference type="Proteomes" id="UP000054324"/>
    </source>
</evidence>
<dbReference type="Proteomes" id="UP000054324">
    <property type="component" value="Unassembled WGS sequence"/>
</dbReference>
<dbReference type="EMBL" id="KL596809">
    <property type="protein sequence ID" value="KER24466.1"/>
    <property type="molecule type" value="Genomic_DNA"/>
</dbReference>
<reference evidence="1 2" key="1">
    <citation type="submission" date="2013-11" db="EMBL/GenBank/DDBJ databases">
        <title>Opisthorchis viverrini - life in the bile duct.</title>
        <authorList>
            <person name="Young N.D."/>
            <person name="Nagarajan N."/>
            <person name="Lin S.J."/>
            <person name="Korhonen P.K."/>
            <person name="Jex A.R."/>
            <person name="Hall R.S."/>
            <person name="Safavi-Hemami H."/>
            <person name="Kaewkong W."/>
            <person name="Bertrand D."/>
            <person name="Gao S."/>
            <person name="Seet Q."/>
            <person name="Wongkham S."/>
            <person name="Teh B.T."/>
            <person name="Wongkham C."/>
            <person name="Intapan P.M."/>
            <person name="Maleewong W."/>
            <person name="Yang X."/>
            <person name="Hu M."/>
            <person name="Wang Z."/>
            <person name="Hofmann A."/>
            <person name="Sternberg P.W."/>
            <person name="Tan P."/>
            <person name="Wang J."/>
            <person name="Gasser R.B."/>
        </authorList>
    </citation>
    <scope>NUCLEOTIDE SEQUENCE [LARGE SCALE GENOMIC DNA]</scope>
</reference>
<evidence type="ECO:0000313" key="1">
    <source>
        <dbReference type="EMBL" id="KER24466.1"/>
    </source>
</evidence>
<organism evidence="1 2">
    <name type="scientific">Opisthorchis viverrini</name>
    <name type="common">Southeast Asian liver fluke</name>
    <dbReference type="NCBI Taxonomy" id="6198"/>
    <lineage>
        <taxon>Eukaryota</taxon>
        <taxon>Metazoa</taxon>
        <taxon>Spiralia</taxon>
        <taxon>Lophotrochozoa</taxon>
        <taxon>Platyhelminthes</taxon>
        <taxon>Trematoda</taxon>
        <taxon>Digenea</taxon>
        <taxon>Opisthorchiida</taxon>
        <taxon>Opisthorchiata</taxon>
        <taxon>Opisthorchiidae</taxon>
        <taxon>Opisthorchis</taxon>
    </lineage>
</organism>
<dbReference type="KEGG" id="ovi:T265_07892"/>
<proteinExistence type="predicted"/>
<dbReference type="CTD" id="20322071"/>
<name>A0A074ZAY5_OPIVI</name>